<evidence type="ECO:0000313" key="1">
    <source>
        <dbReference type="EMBL" id="KAG7335388.1"/>
    </source>
</evidence>
<gene>
    <name evidence="1" type="ORF">KOW79_001984</name>
</gene>
<dbReference type="Proteomes" id="UP000824219">
    <property type="component" value="Linkage Group LG02"/>
</dbReference>
<evidence type="ECO:0000313" key="2">
    <source>
        <dbReference type="Proteomes" id="UP000824219"/>
    </source>
</evidence>
<keyword evidence="2" id="KW-1185">Reference proteome</keyword>
<dbReference type="EMBL" id="JAHKSW010000002">
    <property type="protein sequence ID" value="KAG7335388.1"/>
    <property type="molecule type" value="Genomic_DNA"/>
</dbReference>
<sequence length="108" mass="11996">MLFWSLSSAGNTVGALALIQQQPLPGYRWPVSRAAVQCDGEGLSFQSAFTQRRVSQARARRFQPPHALSFPLSPSSPPFLLILTRVLRFCMNPELQTRAADHRTMAPS</sequence>
<name>A0A9D3SY77_9TELE</name>
<protein>
    <submittedName>
        <fullName evidence="1">Uncharacterized protein</fullName>
    </submittedName>
</protein>
<comment type="caution">
    <text evidence="1">The sequence shown here is derived from an EMBL/GenBank/DDBJ whole genome shotgun (WGS) entry which is preliminary data.</text>
</comment>
<dbReference type="AlphaFoldDB" id="A0A9D3SY77"/>
<organism evidence="1 2">
    <name type="scientific">Hemibagrus wyckioides</name>
    <dbReference type="NCBI Taxonomy" id="337641"/>
    <lineage>
        <taxon>Eukaryota</taxon>
        <taxon>Metazoa</taxon>
        <taxon>Chordata</taxon>
        <taxon>Craniata</taxon>
        <taxon>Vertebrata</taxon>
        <taxon>Euteleostomi</taxon>
        <taxon>Actinopterygii</taxon>
        <taxon>Neopterygii</taxon>
        <taxon>Teleostei</taxon>
        <taxon>Ostariophysi</taxon>
        <taxon>Siluriformes</taxon>
        <taxon>Bagridae</taxon>
        <taxon>Hemibagrus</taxon>
    </lineage>
</organism>
<reference evidence="1 2" key="1">
    <citation type="submission" date="2021-06" db="EMBL/GenBank/DDBJ databases">
        <title>Chromosome-level genome assembly of the red-tail catfish (Hemibagrus wyckioides).</title>
        <authorList>
            <person name="Shao F."/>
        </authorList>
    </citation>
    <scope>NUCLEOTIDE SEQUENCE [LARGE SCALE GENOMIC DNA]</scope>
    <source>
        <strain evidence="1">EC202008001</strain>
        <tissue evidence="1">Blood</tissue>
    </source>
</reference>
<accession>A0A9D3SY77</accession>
<proteinExistence type="predicted"/>